<keyword evidence="1" id="KW-0812">Transmembrane</keyword>
<organism evidence="2 3">
    <name type="scientific">SAR86 cluster bacterium</name>
    <dbReference type="NCBI Taxonomy" id="2030880"/>
    <lineage>
        <taxon>Bacteria</taxon>
        <taxon>Pseudomonadati</taxon>
        <taxon>Pseudomonadota</taxon>
        <taxon>Gammaproteobacteria</taxon>
        <taxon>SAR86 cluster</taxon>
    </lineage>
</organism>
<feature type="transmembrane region" description="Helical" evidence="1">
    <location>
        <begin position="6"/>
        <end position="22"/>
    </location>
</feature>
<protein>
    <submittedName>
        <fullName evidence="2">Uncharacterized protein</fullName>
    </submittedName>
</protein>
<keyword evidence="1" id="KW-0472">Membrane</keyword>
<evidence type="ECO:0000256" key="1">
    <source>
        <dbReference type="SAM" id="Phobius"/>
    </source>
</evidence>
<dbReference type="Proteomes" id="UP000228987">
    <property type="component" value="Unassembled WGS sequence"/>
</dbReference>
<accession>A0A2A5CF18</accession>
<keyword evidence="1" id="KW-1133">Transmembrane helix</keyword>
<evidence type="ECO:0000313" key="3">
    <source>
        <dbReference type="Proteomes" id="UP000228987"/>
    </source>
</evidence>
<proteinExistence type="predicted"/>
<dbReference type="EMBL" id="NVWI01000003">
    <property type="protein sequence ID" value="PCJ42095.1"/>
    <property type="molecule type" value="Genomic_DNA"/>
</dbReference>
<name>A0A2A5CF18_9GAMM</name>
<gene>
    <name evidence="2" type="ORF">COA71_05750</name>
</gene>
<dbReference type="AlphaFoldDB" id="A0A2A5CF18"/>
<sequence>MIKVYVYRLAMLMLWVVMFFLWREITDSEFWGLVCGTASAFYAARPADKSDIWFWQHGSKKNGE</sequence>
<evidence type="ECO:0000313" key="2">
    <source>
        <dbReference type="EMBL" id="PCJ42095.1"/>
    </source>
</evidence>
<comment type="caution">
    <text evidence="2">The sequence shown here is derived from an EMBL/GenBank/DDBJ whole genome shotgun (WGS) entry which is preliminary data.</text>
</comment>
<reference evidence="3" key="1">
    <citation type="submission" date="2017-08" db="EMBL/GenBank/DDBJ databases">
        <title>A dynamic microbial community with high functional redundancy inhabits the cold, oxic subseafloor aquifer.</title>
        <authorList>
            <person name="Tully B.J."/>
            <person name="Wheat C.G."/>
            <person name="Glazer B.T."/>
            <person name="Huber J.A."/>
        </authorList>
    </citation>
    <scope>NUCLEOTIDE SEQUENCE [LARGE SCALE GENOMIC DNA]</scope>
</reference>